<dbReference type="EMBL" id="CP013140">
    <property type="protein sequence ID" value="ALN55572.1"/>
    <property type="molecule type" value="Genomic_DNA"/>
</dbReference>
<evidence type="ECO:0000256" key="2">
    <source>
        <dbReference type="SAM" id="SignalP"/>
    </source>
</evidence>
<keyword evidence="2" id="KW-0732">Signal</keyword>
<dbReference type="OrthoDB" id="6028241at2"/>
<dbReference type="KEGG" id="lez:GLE_0213"/>
<dbReference type="STRING" id="69.GLE_0213"/>
<dbReference type="Proteomes" id="UP000061569">
    <property type="component" value="Chromosome"/>
</dbReference>
<protein>
    <submittedName>
        <fullName evidence="3">Uncharacterized protein</fullName>
    </submittedName>
</protein>
<reference evidence="3 4" key="1">
    <citation type="submission" date="2015-11" db="EMBL/GenBank/DDBJ databases">
        <title>Genome sequences of Lysobacter enzymogenes strain C3 and Lysobacter antibioticus ATCC 29479.</title>
        <authorList>
            <person name="Kobayashi D.Y."/>
        </authorList>
    </citation>
    <scope>NUCLEOTIDE SEQUENCE [LARGE SCALE GENOMIC DNA]</scope>
    <source>
        <strain evidence="3 4">C3</strain>
    </source>
</reference>
<name>A0A0S2DAQ6_LYSEN</name>
<evidence type="ECO:0000256" key="1">
    <source>
        <dbReference type="SAM" id="MobiDB-lite"/>
    </source>
</evidence>
<evidence type="ECO:0000313" key="3">
    <source>
        <dbReference type="EMBL" id="ALN55572.1"/>
    </source>
</evidence>
<sequence length="247" mass="27574">MKRPSRPFAPRGLAAPALRLLALAVLAAAAPVAGAQVDQRYDPANVNSRVNNPVFQRQMRQSAQSVAESLVGRSANATDQRILGQFDQVQTQALNQMQNALDRMPQPDPRYGQPGEQELDERTIQQMQQTPEGRYVLEQVMAERRRGGGVQRYPQAQAQYPQQQQYQRAPQAQNDYDRLYQQAYPDGMQGPGQNRGGYPQPQSSTGRSLGGALLQDITNAAIQRSIGPRVQVQGNPYYYQQQQGRRP</sequence>
<feature type="region of interest" description="Disordered" evidence="1">
    <location>
        <begin position="183"/>
        <end position="212"/>
    </location>
</feature>
<feature type="signal peptide" evidence="2">
    <location>
        <begin position="1"/>
        <end position="35"/>
    </location>
</feature>
<evidence type="ECO:0000313" key="4">
    <source>
        <dbReference type="Proteomes" id="UP000061569"/>
    </source>
</evidence>
<gene>
    <name evidence="3" type="ORF">GLE_0213</name>
</gene>
<proteinExistence type="predicted"/>
<feature type="chain" id="PRO_5043365955" evidence="2">
    <location>
        <begin position="36"/>
        <end position="247"/>
    </location>
</feature>
<dbReference type="AlphaFoldDB" id="A0A0S2DAQ6"/>
<dbReference type="PATRIC" id="fig|69.6.peg.215"/>
<organism evidence="3 4">
    <name type="scientific">Lysobacter enzymogenes</name>
    <dbReference type="NCBI Taxonomy" id="69"/>
    <lineage>
        <taxon>Bacteria</taxon>
        <taxon>Pseudomonadati</taxon>
        <taxon>Pseudomonadota</taxon>
        <taxon>Gammaproteobacteria</taxon>
        <taxon>Lysobacterales</taxon>
        <taxon>Lysobacteraceae</taxon>
        <taxon>Lysobacter</taxon>
    </lineage>
</organism>
<feature type="region of interest" description="Disordered" evidence="1">
    <location>
        <begin position="153"/>
        <end position="172"/>
    </location>
</feature>
<accession>A0A0S2DAQ6</accession>